<protein>
    <submittedName>
        <fullName evidence="2">Uncharacterized protein</fullName>
    </submittedName>
</protein>
<organism evidence="2 3">
    <name type="scientific">Patellaria atrata CBS 101060</name>
    <dbReference type="NCBI Taxonomy" id="1346257"/>
    <lineage>
        <taxon>Eukaryota</taxon>
        <taxon>Fungi</taxon>
        <taxon>Dikarya</taxon>
        <taxon>Ascomycota</taxon>
        <taxon>Pezizomycotina</taxon>
        <taxon>Dothideomycetes</taxon>
        <taxon>Dothideomycetes incertae sedis</taxon>
        <taxon>Patellariales</taxon>
        <taxon>Patellariaceae</taxon>
        <taxon>Patellaria</taxon>
    </lineage>
</organism>
<feature type="compositionally biased region" description="Basic and acidic residues" evidence="1">
    <location>
        <begin position="132"/>
        <end position="145"/>
    </location>
</feature>
<evidence type="ECO:0000313" key="2">
    <source>
        <dbReference type="EMBL" id="KAF2838929.1"/>
    </source>
</evidence>
<comment type="caution">
    <text evidence="2">The sequence shown here is derived from an EMBL/GenBank/DDBJ whole genome shotgun (WGS) entry which is preliminary data.</text>
</comment>
<dbReference type="OrthoDB" id="4152802at2759"/>
<sequence>MSQSLASIDSEGSWLSGKPVKRSPAAAHRQSAGSGQVSRHAEEFNASYEELGIPDDEYFRRLTPQPDDHRKSTQSGIARKASSTAIASMRDPDSEGEEEPRNSPTETSAADEIIHSTVARQPTVVRHNARVKSREGLLNEFHPGDESPESSPIGGSTDKDSPTDDMPSPEPGWRIERAQSIDLGKRHSRQLSAGSAKLLDIPKSKRNSPN</sequence>
<dbReference type="EMBL" id="MU006096">
    <property type="protein sequence ID" value="KAF2838929.1"/>
    <property type="molecule type" value="Genomic_DNA"/>
</dbReference>
<name>A0A9P4SAF8_9PEZI</name>
<reference evidence="2" key="1">
    <citation type="journal article" date="2020" name="Stud. Mycol.">
        <title>101 Dothideomycetes genomes: a test case for predicting lifestyles and emergence of pathogens.</title>
        <authorList>
            <person name="Haridas S."/>
            <person name="Albert R."/>
            <person name="Binder M."/>
            <person name="Bloem J."/>
            <person name="Labutti K."/>
            <person name="Salamov A."/>
            <person name="Andreopoulos B."/>
            <person name="Baker S."/>
            <person name="Barry K."/>
            <person name="Bills G."/>
            <person name="Bluhm B."/>
            <person name="Cannon C."/>
            <person name="Castanera R."/>
            <person name="Culley D."/>
            <person name="Daum C."/>
            <person name="Ezra D."/>
            <person name="Gonzalez J."/>
            <person name="Henrissat B."/>
            <person name="Kuo A."/>
            <person name="Liang C."/>
            <person name="Lipzen A."/>
            <person name="Lutzoni F."/>
            <person name="Magnuson J."/>
            <person name="Mondo S."/>
            <person name="Nolan M."/>
            <person name="Ohm R."/>
            <person name="Pangilinan J."/>
            <person name="Park H.-J."/>
            <person name="Ramirez L."/>
            <person name="Alfaro M."/>
            <person name="Sun H."/>
            <person name="Tritt A."/>
            <person name="Yoshinaga Y."/>
            <person name="Zwiers L.-H."/>
            <person name="Turgeon B."/>
            <person name="Goodwin S."/>
            <person name="Spatafora J."/>
            <person name="Crous P."/>
            <person name="Grigoriev I."/>
        </authorList>
    </citation>
    <scope>NUCLEOTIDE SEQUENCE</scope>
    <source>
        <strain evidence="2">CBS 101060</strain>
    </source>
</reference>
<accession>A0A9P4SAF8</accession>
<gene>
    <name evidence="2" type="ORF">M501DRAFT_905397</name>
</gene>
<feature type="compositionally biased region" description="Basic and acidic residues" evidence="1">
    <location>
        <begin position="173"/>
        <end position="185"/>
    </location>
</feature>
<feature type="region of interest" description="Disordered" evidence="1">
    <location>
        <begin position="1"/>
        <end position="210"/>
    </location>
</feature>
<dbReference type="AlphaFoldDB" id="A0A9P4SAF8"/>
<keyword evidence="3" id="KW-1185">Reference proteome</keyword>
<evidence type="ECO:0000256" key="1">
    <source>
        <dbReference type="SAM" id="MobiDB-lite"/>
    </source>
</evidence>
<feature type="non-terminal residue" evidence="2">
    <location>
        <position position="210"/>
    </location>
</feature>
<proteinExistence type="predicted"/>
<dbReference type="Proteomes" id="UP000799429">
    <property type="component" value="Unassembled WGS sequence"/>
</dbReference>
<feature type="compositionally biased region" description="Polar residues" evidence="1">
    <location>
        <begin position="73"/>
        <end position="86"/>
    </location>
</feature>
<evidence type="ECO:0000313" key="3">
    <source>
        <dbReference type="Proteomes" id="UP000799429"/>
    </source>
</evidence>